<comment type="catalytic activity">
    <reaction evidence="1">
        <text>ATP + protein L-histidine = ADP + protein N-phospho-L-histidine.</text>
        <dbReference type="EC" id="2.7.13.3"/>
    </reaction>
</comment>
<proteinExistence type="predicted"/>
<feature type="domain" description="HAMP" evidence="14">
    <location>
        <begin position="188"/>
        <end position="240"/>
    </location>
</feature>
<evidence type="ECO:0000256" key="9">
    <source>
        <dbReference type="ARBA" id="ARBA00023012"/>
    </source>
</evidence>
<dbReference type="CDD" id="cd17546">
    <property type="entry name" value="REC_hyHK_CKI1_RcsC-like"/>
    <property type="match status" value="1"/>
</dbReference>
<feature type="domain" description="HAMP" evidence="14">
    <location>
        <begin position="648"/>
        <end position="700"/>
    </location>
</feature>
<evidence type="ECO:0000256" key="6">
    <source>
        <dbReference type="ARBA" id="ARBA00022741"/>
    </source>
</evidence>
<dbReference type="PANTHER" id="PTHR45339">
    <property type="entry name" value="HYBRID SIGNAL TRANSDUCTION HISTIDINE KINASE J"/>
    <property type="match status" value="1"/>
</dbReference>
<dbReference type="InterPro" id="IPR011006">
    <property type="entry name" value="CheY-like_superfamily"/>
</dbReference>
<dbReference type="GO" id="GO:0016020">
    <property type="term" value="C:membrane"/>
    <property type="evidence" value="ECO:0007669"/>
    <property type="project" value="InterPro"/>
</dbReference>
<evidence type="ECO:0000256" key="4">
    <source>
        <dbReference type="ARBA" id="ARBA00022679"/>
    </source>
</evidence>
<feature type="domain" description="Histidine kinase" evidence="12">
    <location>
        <begin position="810"/>
        <end position="1031"/>
    </location>
</feature>
<evidence type="ECO:0000256" key="2">
    <source>
        <dbReference type="ARBA" id="ARBA00012438"/>
    </source>
</evidence>
<evidence type="ECO:0000256" key="5">
    <source>
        <dbReference type="ARBA" id="ARBA00022737"/>
    </source>
</evidence>
<dbReference type="Proteomes" id="UP000011083">
    <property type="component" value="Unassembled WGS sequence"/>
</dbReference>
<feature type="domain" description="HAMP" evidence="14">
    <location>
        <begin position="372"/>
        <end position="424"/>
    </location>
</feature>
<dbReference type="FunFam" id="3.30.565.10:FF:000010">
    <property type="entry name" value="Sensor histidine kinase RcsC"/>
    <property type="match status" value="1"/>
</dbReference>
<accession>L8HB18</accession>
<evidence type="ECO:0000256" key="8">
    <source>
        <dbReference type="ARBA" id="ARBA00022840"/>
    </source>
</evidence>
<evidence type="ECO:0000256" key="7">
    <source>
        <dbReference type="ARBA" id="ARBA00022777"/>
    </source>
</evidence>
<feature type="region of interest" description="Disordered" evidence="11">
    <location>
        <begin position="1184"/>
        <end position="1212"/>
    </location>
</feature>
<dbReference type="SUPFAM" id="SSF58104">
    <property type="entry name" value="Methyl-accepting chemotaxis protein (MCP) signaling domain"/>
    <property type="match status" value="3"/>
</dbReference>
<dbReference type="SUPFAM" id="SSF47384">
    <property type="entry name" value="Homodimeric domain of signal transducing histidine kinase"/>
    <property type="match status" value="1"/>
</dbReference>
<feature type="domain" description="HAMP" evidence="14">
    <location>
        <begin position="280"/>
        <end position="332"/>
    </location>
</feature>
<dbReference type="PRINTS" id="PR00344">
    <property type="entry name" value="BCTRLSENSOR"/>
</dbReference>
<dbReference type="VEuPathDB" id="AmoebaDB:ACA1_255730"/>
<dbReference type="Pfam" id="PF02518">
    <property type="entry name" value="HATPase_c"/>
    <property type="match status" value="1"/>
</dbReference>
<dbReference type="SUPFAM" id="SSF55874">
    <property type="entry name" value="ATPase domain of HSP90 chaperone/DNA topoisomerase II/histidine kinase"/>
    <property type="match status" value="1"/>
</dbReference>
<dbReference type="Gene3D" id="3.40.50.2300">
    <property type="match status" value="2"/>
</dbReference>
<dbReference type="EC" id="2.7.13.3" evidence="2"/>
<dbReference type="SUPFAM" id="SSF52172">
    <property type="entry name" value="CheY-like"/>
    <property type="match status" value="2"/>
</dbReference>
<evidence type="ECO:0000259" key="14">
    <source>
        <dbReference type="PROSITE" id="PS50885"/>
    </source>
</evidence>
<keyword evidence="16" id="KW-1185">Reference proteome</keyword>
<dbReference type="InterPro" id="IPR001789">
    <property type="entry name" value="Sig_transdc_resp-reg_receiver"/>
</dbReference>
<dbReference type="PANTHER" id="PTHR45339:SF1">
    <property type="entry name" value="HYBRID SIGNAL TRANSDUCTION HISTIDINE KINASE J"/>
    <property type="match status" value="1"/>
</dbReference>
<dbReference type="InterPro" id="IPR003660">
    <property type="entry name" value="HAMP_dom"/>
</dbReference>
<dbReference type="FunFam" id="1.20.120.1530:FF:000002">
    <property type="entry name" value="Two-component osmosensing histidine kinase"/>
    <property type="match status" value="5"/>
</dbReference>
<dbReference type="PROSITE" id="PS50885">
    <property type="entry name" value="HAMP"/>
    <property type="match status" value="7"/>
</dbReference>
<dbReference type="EMBL" id="KB007885">
    <property type="protein sequence ID" value="ELR22452.1"/>
    <property type="molecule type" value="Genomic_DNA"/>
</dbReference>
<dbReference type="OMA" id="CLAAQMD"/>
<evidence type="ECO:0000256" key="1">
    <source>
        <dbReference type="ARBA" id="ARBA00000085"/>
    </source>
</evidence>
<dbReference type="InterPro" id="IPR036890">
    <property type="entry name" value="HATPase_C_sf"/>
</dbReference>
<gene>
    <name evidence="15" type="ORF">ACA1_255730</name>
</gene>
<keyword evidence="3 10" id="KW-0597">Phosphoprotein</keyword>
<organism evidence="15 16">
    <name type="scientific">Acanthamoeba castellanii (strain ATCC 30010 / Neff)</name>
    <dbReference type="NCBI Taxonomy" id="1257118"/>
    <lineage>
        <taxon>Eukaryota</taxon>
        <taxon>Amoebozoa</taxon>
        <taxon>Discosea</taxon>
        <taxon>Longamoebia</taxon>
        <taxon>Centramoebida</taxon>
        <taxon>Acanthamoebidae</taxon>
        <taxon>Acanthamoeba</taxon>
    </lineage>
</organism>
<dbReference type="InterPro" id="IPR005467">
    <property type="entry name" value="His_kinase_dom"/>
</dbReference>
<feature type="domain" description="Response regulatory" evidence="13">
    <location>
        <begin position="1051"/>
        <end position="1176"/>
    </location>
</feature>
<feature type="domain" description="HAMP" evidence="14">
    <location>
        <begin position="556"/>
        <end position="608"/>
    </location>
</feature>
<feature type="domain" description="HAMP" evidence="14">
    <location>
        <begin position="464"/>
        <end position="516"/>
    </location>
</feature>
<dbReference type="RefSeq" id="XP_004367708.1">
    <property type="nucleotide sequence ID" value="XM_004367651.1"/>
</dbReference>
<feature type="domain" description="Response regulatory" evidence="13">
    <location>
        <begin position="1216"/>
        <end position="1336"/>
    </location>
</feature>
<dbReference type="Pfam" id="PF18947">
    <property type="entry name" value="HAMP_2"/>
    <property type="match status" value="5"/>
</dbReference>
<dbReference type="CDD" id="cd16922">
    <property type="entry name" value="HATPase_EvgS-ArcB-TorS-like"/>
    <property type="match status" value="1"/>
</dbReference>
<dbReference type="SMART" id="SM00448">
    <property type="entry name" value="REC"/>
    <property type="match status" value="2"/>
</dbReference>
<dbReference type="InterPro" id="IPR003661">
    <property type="entry name" value="HisK_dim/P_dom"/>
</dbReference>
<protein>
    <recommendedName>
        <fullName evidence="2">histidine kinase</fullName>
        <ecNumber evidence="2">2.7.13.3</ecNumber>
    </recommendedName>
</protein>
<evidence type="ECO:0000313" key="15">
    <source>
        <dbReference type="EMBL" id="ELR22452.1"/>
    </source>
</evidence>
<dbReference type="GO" id="GO:0000155">
    <property type="term" value="F:phosphorelay sensor kinase activity"/>
    <property type="evidence" value="ECO:0007669"/>
    <property type="project" value="InterPro"/>
</dbReference>
<dbReference type="Pfam" id="PF00072">
    <property type="entry name" value="Response_reg"/>
    <property type="match status" value="1"/>
</dbReference>
<keyword evidence="7 15" id="KW-0418">Kinase</keyword>
<evidence type="ECO:0000259" key="12">
    <source>
        <dbReference type="PROSITE" id="PS50109"/>
    </source>
</evidence>
<dbReference type="FunFam" id="1.10.287.130:FF:000002">
    <property type="entry name" value="Two-component osmosensing histidine kinase"/>
    <property type="match status" value="1"/>
</dbReference>
<dbReference type="CDD" id="cd00082">
    <property type="entry name" value="HisKA"/>
    <property type="match status" value="1"/>
</dbReference>
<dbReference type="GO" id="GO:0005524">
    <property type="term" value="F:ATP binding"/>
    <property type="evidence" value="ECO:0007669"/>
    <property type="project" value="UniProtKB-KW"/>
</dbReference>
<dbReference type="OrthoDB" id="10266508at2759"/>
<dbReference type="CDD" id="cd06225">
    <property type="entry name" value="HAMP"/>
    <property type="match status" value="6"/>
</dbReference>
<sequence length="1342" mass="144171">MRFTDHEVVLLQALKSLEAGDFSVRLDPNADGVYGEIADVFNRIALANDTLCNEIERVHLAIAVEGDFEQRVNLPAPGGAWGRCVDSANQLIDNMVQPMILVRDAIGAVADGDLSCALSLINNQPQGEYQHTSQSLTEMIRMLNSFNEEVLRVVCDVGIEGKLGGQAEAVDLRGIWKDLTDNVNTMAANLTGQVRAVAQVTTAVARGDLSKKMTAEAKGEFLELKNTINTMVDQLNAFASEVTRVAREVGTEGKLGGQAQVTGIGGTWKDLTDNVNTMAANLTGQVRAIALVTTAVANGDLSKKITAEAQGEILLLKNTINTMVDQLNSFASEVTRVAREVGTEGKLGGQANVKDVSGIWKDLTHNVNTMAARLTGQVRAIAQVTTAVAKGDLSKKMTAEAKGEILELKLTINTMVDQLNSFASEVTRVAREVGTEGKLGGQAHVKGVSGIWEDLTNNVNTMAANLTGQVRAIAQVTTAVASGDLSKKIAVDVKGEILELKNTINTMVDQLNTFASEVMRVALEVGTEGKLGGQAMVRGVAGTWKDLTDNVNTMAANLTGQVRAIAEVTTAVARGDLSKKITTDVKGEILELKNTINTMVDQLNSFASEVTRVAGEVGTEGKLGGQAQVKGVSGIWKDLTYNVNTMAANLTGQVRAIAQVTTAVAKGDLSKKMTADAKGEILELKNTINTMVDQLNTFASEVTRVAREVGTEGKLGGQAQVKGVSGIWEDLTTNVNTMAANLTNQVRAIAEVARAVTKGDFTRFITVEAYGEMNTLKTIINEMICTLKEMLIKTALANEANRAKTEFMANMSHEIRTPMNGIIGMTELALDTQLNSEQRDYLKLVHSSALGLLTIINDILDFSKIEAGKLDIEHIDMSLHETLGDTLKALALKAHEKGIELLSDIEPTLPDKLVGDPVRLRQVIINLVGNAIKFTSQGEVVLSVKMQERKADAVVLHFAVRDTGIGIPPDKLSVIFEAFSQADGSITRKYGGTGLGLTISTRLVQLMQGKLTAESNPGKGSLFHFTATFGLAREESSLPRERSTAVLGGRRVLVADANETSRRILSQTLLNWRMEPIVVDTVREASQLYAESVMVQRPFEYVLLVSQIPDDLEGLTIAQFSESLQVVTKETTIIMALSPTATKRDLVSWHSCPPTCAYISKPVGQSELLGALLKPFDLLEPTSSLLPGGPGSAHRGSPHASDGRAGSHGGEKPRQRILLAEDNVVNQKLAIRLLERFGYSVTLADNGRKAVDIAKTQSFDLILMDVQMPEMGGFEATAKIRGLESKQAGRGHTPIVAMTAHAIQGYREKCLEGGMDGYISKPIHAESLKQTIESFLSMSKDS</sequence>
<evidence type="ECO:0000313" key="16">
    <source>
        <dbReference type="Proteomes" id="UP000011083"/>
    </source>
</evidence>
<evidence type="ECO:0000256" key="3">
    <source>
        <dbReference type="ARBA" id="ARBA00022553"/>
    </source>
</evidence>
<feature type="modified residue" description="4-aspartylphosphate" evidence="10">
    <location>
        <position position="1265"/>
    </location>
</feature>
<dbReference type="SMART" id="SM00388">
    <property type="entry name" value="HisKA"/>
    <property type="match status" value="1"/>
</dbReference>
<dbReference type="SMART" id="SM00304">
    <property type="entry name" value="HAMP"/>
    <property type="match status" value="9"/>
</dbReference>
<dbReference type="InterPro" id="IPR004358">
    <property type="entry name" value="Sig_transdc_His_kin-like_C"/>
</dbReference>
<dbReference type="Gene3D" id="1.20.120.1530">
    <property type="match status" value="5"/>
</dbReference>
<dbReference type="Gene3D" id="1.10.287.130">
    <property type="match status" value="1"/>
</dbReference>
<keyword evidence="9" id="KW-0902">Two-component regulatory system</keyword>
<dbReference type="PROSITE" id="PS50109">
    <property type="entry name" value="HIS_KIN"/>
    <property type="match status" value="1"/>
</dbReference>
<dbReference type="Gene3D" id="3.30.565.10">
    <property type="entry name" value="Histidine kinase-like ATPase, C-terminal domain"/>
    <property type="match status" value="1"/>
</dbReference>
<dbReference type="SMART" id="SM00387">
    <property type="entry name" value="HATPase_c"/>
    <property type="match status" value="1"/>
</dbReference>
<dbReference type="GeneID" id="14923390"/>
<name>L8HB18_ACACF</name>
<evidence type="ECO:0000256" key="11">
    <source>
        <dbReference type="SAM" id="MobiDB-lite"/>
    </source>
</evidence>
<keyword evidence="5" id="KW-0677">Repeat</keyword>
<keyword evidence="8" id="KW-0067">ATP-binding</keyword>
<reference evidence="15 16" key="1">
    <citation type="journal article" date="2013" name="Genome Biol.">
        <title>Genome of Acanthamoeba castellanii highlights extensive lateral gene transfer and early evolution of tyrosine kinase signaling.</title>
        <authorList>
            <person name="Clarke M."/>
            <person name="Lohan A.J."/>
            <person name="Liu B."/>
            <person name="Lagkouvardos I."/>
            <person name="Roy S."/>
            <person name="Zafar N."/>
            <person name="Bertelli C."/>
            <person name="Schilde C."/>
            <person name="Kianianmomeni A."/>
            <person name="Burglin T.R."/>
            <person name="Frech C."/>
            <person name="Turcotte B."/>
            <person name="Kopec K.O."/>
            <person name="Synnott J.M."/>
            <person name="Choo C."/>
            <person name="Paponov I."/>
            <person name="Finkler A."/>
            <person name="Soon Heng Tan C."/>
            <person name="Hutchins A.P."/>
            <person name="Weinmeier T."/>
            <person name="Rattei T."/>
            <person name="Chu J.S."/>
            <person name="Gimenez G."/>
            <person name="Irimia M."/>
            <person name="Rigden D.J."/>
            <person name="Fitzpatrick D.A."/>
            <person name="Lorenzo-Morales J."/>
            <person name="Bateman A."/>
            <person name="Chiu C.H."/>
            <person name="Tang P."/>
            <person name="Hegemann P."/>
            <person name="Fromm H."/>
            <person name="Raoult D."/>
            <person name="Greub G."/>
            <person name="Miranda-Saavedra D."/>
            <person name="Chen N."/>
            <person name="Nash P."/>
            <person name="Ginger M.L."/>
            <person name="Horn M."/>
            <person name="Schaap P."/>
            <person name="Caler L."/>
            <person name="Loftus B."/>
        </authorList>
    </citation>
    <scope>NUCLEOTIDE SEQUENCE [LARGE SCALE GENOMIC DNA]</scope>
    <source>
        <strain evidence="15 16">Neff</strain>
    </source>
</reference>
<dbReference type="PROSITE" id="PS50110">
    <property type="entry name" value="RESPONSE_REGULATORY"/>
    <property type="match status" value="2"/>
</dbReference>
<dbReference type="InterPro" id="IPR003594">
    <property type="entry name" value="HATPase_dom"/>
</dbReference>
<dbReference type="Pfam" id="PF00512">
    <property type="entry name" value="HisKA"/>
    <property type="match status" value="1"/>
</dbReference>
<keyword evidence="4" id="KW-0808">Transferase</keyword>
<comment type="caution">
    <text evidence="10">Lacks conserved residue(s) required for the propagation of feature annotation.</text>
</comment>
<evidence type="ECO:0000256" key="10">
    <source>
        <dbReference type="PROSITE-ProRule" id="PRU00169"/>
    </source>
</evidence>
<dbReference type="Pfam" id="PF00672">
    <property type="entry name" value="HAMP"/>
    <property type="match status" value="1"/>
</dbReference>
<feature type="domain" description="HAMP" evidence="14">
    <location>
        <begin position="740"/>
        <end position="792"/>
    </location>
</feature>
<dbReference type="InterPro" id="IPR036097">
    <property type="entry name" value="HisK_dim/P_sf"/>
</dbReference>
<dbReference type="GO" id="GO:0071474">
    <property type="term" value="P:cellular hyperosmotic response"/>
    <property type="evidence" value="ECO:0007669"/>
    <property type="project" value="TreeGrafter"/>
</dbReference>
<dbReference type="KEGG" id="acan:ACA1_255730"/>
<keyword evidence="6" id="KW-0547">Nucleotide-binding</keyword>
<evidence type="ECO:0000259" key="13">
    <source>
        <dbReference type="PROSITE" id="PS50110"/>
    </source>
</evidence>